<feature type="region of interest" description="Disordered" evidence="1">
    <location>
        <begin position="54"/>
        <end position="91"/>
    </location>
</feature>
<feature type="compositionally biased region" description="Polar residues" evidence="1">
    <location>
        <begin position="54"/>
        <end position="77"/>
    </location>
</feature>
<dbReference type="InterPro" id="IPR024973">
    <property type="entry name" value="ESPR"/>
</dbReference>
<dbReference type="Proteomes" id="UP000241868">
    <property type="component" value="Unassembled WGS sequence"/>
</dbReference>
<protein>
    <recommendedName>
        <fullName evidence="2">ESPR domain-containing protein</fullName>
    </recommendedName>
</protein>
<feature type="domain" description="ESPR" evidence="2">
    <location>
        <begin position="1"/>
        <end position="42"/>
    </location>
</feature>
<evidence type="ECO:0000256" key="1">
    <source>
        <dbReference type="SAM" id="MobiDB-lite"/>
    </source>
</evidence>
<organism evidence="3 4">
    <name type="scientific">Neisseria iguanae</name>
    <dbReference type="NCBI Taxonomy" id="90242"/>
    <lineage>
        <taxon>Bacteria</taxon>
        <taxon>Pseudomonadati</taxon>
        <taxon>Pseudomonadota</taxon>
        <taxon>Betaproteobacteria</taxon>
        <taxon>Neisseriales</taxon>
        <taxon>Neisseriaceae</taxon>
        <taxon>Neisseria</taxon>
    </lineage>
</organism>
<name>A0A2P7U362_9NEIS</name>
<keyword evidence="4" id="KW-1185">Reference proteome</keyword>
<sequence>MNKHLFRIIFNHKRGQMVAVSERTSAQGKSPQNSQATTTTVLAELVHHRFCTGSNDCRQRSTGKTTTRYLKTQQRRSAGQYPNPECVRLEP</sequence>
<dbReference type="Pfam" id="PF13018">
    <property type="entry name" value="ESPR"/>
    <property type="match status" value="1"/>
</dbReference>
<accession>A0A2P7U362</accession>
<dbReference type="OrthoDB" id="8607380at2"/>
<dbReference type="RefSeq" id="WP_106739870.1">
    <property type="nucleotide sequence ID" value="NZ_PXYY01000002.1"/>
</dbReference>
<gene>
    <name evidence="3" type="ORF">C7N83_00640</name>
</gene>
<evidence type="ECO:0000313" key="4">
    <source>
        <dbReference type="Proteomes" id="UP000241868"/>
    </source>
</evidence>
<reference evidence="3 4" key="1">
    <citation type="submission" date="2018-03" db="EMBL/GenBank/DDBJ databases">
        <title>Neisseria weixii sp. nov., isolated from the intestinal contents of Tibetan Plateau pika (Ochotona curzoniae) in Yushu, Qinghai Province, China.</title>
        <authorList>
            <person name="Gui Z."/>
        </authorList>
    </citation>
    <scope>NUCLEOTIDE SEQUENCE [LARGE SCALE GENOMIC DNA]</scope>
    <source>
        <strain evidence="3 4">ATCC 51483</strain>
    </source>
</reference>
<evidence type="ECO:0000313" key="3">
    <source>
        <dbReference type="EMBL" id="PSJ81434.1"/>
    </source>
</evidence>
<dbReference type="EMBL" id="PXYY01000002">
    <property type="protein sequence ID" value="PSJ81434.1"/>
    <property type="molecule type" value="Genomic_DNA"/>
</dbReference>
<dbReference type="AlphaFoldDB" id="A0A2P7U362"/>
<proteinExistence type="predicted"/>
<comment type="caution">
    <text evidence="3">The sequence shown here is derived from an EMBL/GenBank/DDBJ whole genome shotgun (WGS) entry which is preliminary data.</text>
</comment>
<evidence type="ECO:0000259" key="2">
    <source>
        <dbReference type="Pfam" id="PF13018"/>
    </source>
</evidence>